<evidence type="ECO:0000313" key="2">
    <source>
        <dbReference type="EMBL" id="SPH20998.1"/>
    </source>
</evidence>
<gene>
    <name evidence="2" type="ORF">ASD8599_01739</name>
</gene>
<accession>A0A2R8BD38</accession>
<dbReference type="InterPro" id="IPR009279">
    <property type="entry name" value="Portal_Mu"/>
</dbReference>
<dbReference type="OrthoDB" id="9797300at2"/>
<evidence type="ECO:0000256" key="1">
    <source>
        <dbReference type="SAM" id="MobiDB-lite"/>
    </source>
</evidence>
<organism evidence="2 3">
    <name type="scientific">Ascidiaceihabitans donghaensis</name>
    <dbReference type="NCBI Taxonomy" id="1510460"/>
    <lineage>
        <taxon>Bacteria</taxon>
        <taxon>Pseudomonadati</taxon>
        <taxon>Pseudomonadota</taxon>
        <taxon>Alphaproteobacteria</taxon>
        <taxon>Rhodobacterales</taxon>
        <taxon>Paracoccaceae</taxon>
        <taxon>Ascidiaceihabitans</taxon>
    </lineage>
</organism>
<dbReference type="Pfam" id="PF06074">
    <property type="entry name" value="Portal_Mu"/>
    <property type="match status" value="1"/>
</dbReference>
<feature type="region of interest" description="Disordered" evidence="1">
    <location>
        <begin position="417"/>
        <end position="438"/>
    </location>
</feature>
<feature type="compositionally biased region" description="Polar residues" evidence="1">
    <location>
        <begin position="417"/>
        <end position="436"/>
    </location>
</feature>
<keyword evidence="3" id="KW-1185">Reference proteome</keyword>
<protein>
    <recommendedName>
        <fullName evidence="4">Mu-like prophage FluMu protein gp29</fullName>
    </recommendedName>
</protein>
<evidence type="ECO:0008006" key="4">
    <source>
        <dbReference type="Google" id="ProtNLM"/>
    </source>
</evidence>
<proteinExistence type="predicted"/>
<name>A0A2R8BD38_9RHOB</name>
<sequence>MPNSPALLDRFGNPVRRADLNRPIEPARFGSPQNPVPSYPGDGLEPVRLASIMRAADIGEPMQFLSLAEQIEERDPHYLGVLSTRKRSVSQIDITVEEASDDPQDVARAELVRDWVNRLELSGELFLILDCIGKGFSITEIGWEKSEGQWWPGRLEQLDPRAFRFAKHNLKVPVELDATGAEKPLEPFRYIHGDIQAKSGLPLRSGLARVAAWGWMFKAYTQRDWALFAQTFGQPVRLGRYGPNASDADRRTLWQAVSGIAGDCAAIIPEGMKIEFISSPNVGASSNLYEARADWLDKQISKAVLGQTATTDAVTGGLGSGKEHREVQEDIETADAKALSAILNRDLIRPWMTLEFGPLKRYPLLKIERPKPEDLKTLSEAVALLGPLGLRVSAKQMRDKLGLQEPVEGEEVLAFSAANSPETLPQAQNTSPAGRQTRSESKFKYLLNTLEANSGTHGGQTALQASDGPEIEGVIIDALNARFGEDGQSGVEDIMEQVEAMMSAANDLSEFRDMLISGFGQTDGTQLATVMQDALAASYAAGRVSEIEDANG</sequence>
<dbReference type="AlphaFoldDB" id="A0A2R8BD38"/>
<evidence type="ECO:0000313" key="3">
    <source>
        <dbReference type="Proteomes" id="UP000244880"/>
    </source>
</evidence>
<dbReference type="EMBL" id="OMOR01000001">
    <property type="protein sequence ID" value="SPH20998.1"/>
    <property type="molecule type" value="Genomic_DNA"/>
</dbReference>
<reference evidence="2 3" key="1">
    <citation type="submission" date="2018-03" db="EMBL/GenBank/DDBJ databases">
        <authorList>
            <person name="Keele B.F."/>
        </authorList>
    </citation>
    <scope>NUCLEOTIDE SEQUENCE [LARGE SCALE GENOMIC DNA]</scope>
    <source>
        <strain evidence="2 3">CECT 8599</strain>
    </source>
</reference>
<dbReference type="RefSeq" id="WP_108828129.1">
    <property type="nucleotide sequence ID" value="NZ_OMOR01000001.1"/>
</dbReference>
<dbReference type="Proteomes" id="UP000244880">
    <property type="component" value="Unassembled WGS sequence"/>
</dbReference>